<dbReference type="InterPro" id="IPR013149">
    <property type="entry name" value="ADH-like_C"/>
</dbReference>
<dbReference type="Gene3D" id="3.40.50.720">
    <property type="entry name" value="NAD(P)-binding Rossmann-like Domain"/>
    <property type="match status" value="1"/>
</dbReference>
<dbReference type="InterPro" id="IPR045010">
    <property type="entry name" value="MDR_fam"/>
</dbReference>
<keyword evidence="1" id="KW-0472">Membrane</keyword>
<keyword evidence="4" id="KW-1185">Reference proteome</keyword>
<feature type="domain" description="Alcohol dehydrogenase-like C-terminal" evidence="2">
    <location>
        <begin position="33"/>
        <end position="113"/>
    </location>
</feature>
<dbReference type="GO" id="GO:0016628">
    <property type="term" value="F:oxidoreductase activity, acting on the CH-CH group of donors, NAD or NADP as acceptor"/>
    <property type="evidence" value="ECO:0007669"/>
    <property type="project" value="InterPro"/>
</dbReference>
<evidence type="ECO:0000313" key="4">
    <source>
        <dbReference type="Proteomes" id="UP001148786"/>
    </source>
</evidence>
<evidence type="ECO:0000259" key="2">
    <source>
        <dbReference type="Pfam" id="PF00107"/>
    </source>
</evidence>
<dbReference type="InterPro" id="IPR036291">
    <property type="entry name" value="NAD(P)-bd_dom_sf"/>
</dbReference>
<dbReference type="AlphaFoldDB" id="A0A9W8MW93"/>
<sequence length="190" mass="20396">MAPVINGRVLFNSVPSAVFLGEVVFVSVGAGCVGSLVIQLAKAEGLKVIASAGLDEKVQFMKGLGADVTFNYKVSNMGKVLKREGPIDVYWDNVSGEMLEAALHNANNHARFIVPPSALVVYGLYAKYADAFCAEVMSKLASGEIKHRAHGYDGLERAGEAMRAVHTGANEEDEVCYPCFEVPPIARTLY</sequence>
<gene>
    <name evidence="3" type="ORF">NLJ89_g6188</name>
</gene>
<dbReference type="PANTHER" id="PTHR43205">
    <property type="entry name" value="PROSTAGLANDIN REDUCTASE"/>
    <property type="match status" value="1"/>
</dbReference>
<evidence type="ECO:0000256" key="1">
    <source>
        <dbReference type="SAM" id="Phobius"/>
    </source>
</evidence>
<evidence type="ECO:0000313" key="3">
    <source>
        <dbReference type="EMBL" id="KAJ3507647.1"/>
    </source>
</evidence>
<comment type="caution">
    <text evidence="3">The sequence shown here is derived from an EMBL/GenBank/DDBJ whole genome shotgun (WGS) entry which is preliminary data.</text>
</comment>
<keyword evidence="1" id="KW-1133">Transmembrane helix</keyword>
<protein>
    <recommendedName>
        <fullName evidence="2">Alcohol dehydrogenase-like C-terminal domain-containing protein</fullName>
    </recommendedName>
</protein>
<dbReference type="OrthoDB" id="809632at2759"/>
<accession>A0A9W8MW93</accession>
<feature type="transmembrane region" description="Helical" evidence="1">
    <location>
        <begin position="17"/>
        <end position="38"/>
    </location>
</feature>
<reference evidence="3" key="1">
    <citation type="submission" date="2022-07" db="EMBL/GenBank/DDBJ databases">
        <title>Genome Sequence of Agrocybe chaxingu.</title>
        <authorList>
            <person name="Buettner E."/>
        </authorList>
    </citation>
    <scope>NUCLEOTIDE SEQUENCE</scope>
    <source>
        <strain evidence="3">MP-N11</strain>
    </source>
</reference>
<name>A0A9W8MW93_9AGAR</name>
<keyword evidence="1" id="KW-0812">Transmembrane</keyword>
<dbReference type="SUPFAM" id="SSF51735">
    <property type="entry name" value="NAD(P)-binding Rossmann-fold domains"/>
    <property type="match status" value="1"/>
</dbReference>
<dbReference type="EMBL" id="JANKHO010000640">
    <property type="protein sequence ID" value="KAJ3507647.1"/>
    <property type="molecule type" value="Genomic_DNA"/>
</dbReference>
<dbReference type="Proteomes" id="UP001148786">
    <property type="component" value="Unassembled WGS sequence"/>
</dbReference>
<dbReference type="Pfam" id="PF00107">
    <property type="entry name" value="ADH_zinc_N"/>
    <property type="match status" value="1"/>
</dbReference>
<proteinExistence type="predicted"/>
<organism evidence="3 4">
    <name type="scientific">Agrocybe chaxingu</name>
    <dbReference type="NCBI Taxonomy" id="84603"/>
    <lineage>
        <taxon>Eukaryota</taxon>
        <taxon>Fungi</taxon>
        <taxon>Dikarya</taxon>
        <taxon>Basidiomycota</taxon>
        <taxon>Agaricomycotina</taxon>
        <taxon>Agaricomycetes</taxon>
        <taxon>Agaricomycetidae</taxon>
        <taxon>Agaricales</taxon>
        <taxon>Agaricineae</taxon>
        <taxon>Strophariaceae</taxon>
        <taxon>Agrocybe</taxon>
    </lineage>
</organism>
<dbReference type="PANTHER" id="PTHR43205:SF7">
    <property type="entry name" value="PROSTAGLANDIN REDUCTASE 1"/>
    <property type="match status" value="1"/>
</dbReference>